<protein>
    <submittedName>
        <fullName evidence="1">Uncharacterized protein</fullName>
    </submittedName>
</protein>
<gene>
    <name evidence="1" type="ORF">LCGC14_2344490</name>
</gene>
<accession>A0A0F9CYH1</accession>
<organism evidence="1">
    <name type="scientific">marine sediment metagenome</name>
    <dbReference type="NCBI Taxonomy" id="412755"/>
    <lineage>
        <taxon>unclassified sequences</taxon>
        <taxon>metagenomes</taxon>
        <taxon>ecological metagenomes</taxon>
    </lineage>
</organism>
<feature type="non-terminal residue" evidence="1">
    <location>
        <position position="31"/>
    </location>
</feature>
<sequence length="31" mass="3774">MKITKMQHLKKKLRDLIGKSINFIDVLERIY</sequence>
<dbReference type="AlphaFoldDB" id="A0A0F9CYH1"/>
<evidence type="ECO:0000313" key="1">
    <source>
        <dbReference type="EMBL" id="KKL46541.1"/>
    </source>
</evidence>
<name>A0A0F9CYH1_9ZZZZ</name>
<dbReference type="EMBL" id="LAZR01033992">
    <property type="protein sequence ID" value="KKL46541.1"/>
    <property type="molecule type" value="Genomic_DNA"/>
</dbReference>
<comment type="caution">
    <text evidence="1">The sequence shown here is derived from an EMBL/GenBank/DDBJ whole genome shotgun (WGS) entry which is preliminary data.</text>
</comment>
<reference evidence="1" key="1">
    <citation type="journal article" date="2015" name="Nature">
        <title>Complex archaea that bridge the gap between prokaryotes and eukaryotes.</title>
        <authorList>
            <person name="Spang A."/>
            <person name="Saw J.H."/>
            <person name="Jorgensen S.L."/>
            <person name="Zaremba-Niedzwiedzka K."/>
            <person name="Martijn J."/>
            <person name="Lind A.E."/>
            <person name="van Eijk R."/>
            <person name="Schleper C."/>
            <person name="Guy L."/>
            <person name="Ettema T.J."/>
        </authorList>
    </citation>
    <scope>NUCLEOTIDE SEQUENCE</scope>
</reference>
<proteinExistence type="predicted"/>